<sequence length="108" mass="11756">MVRRTFSSAESGPGEGRGMHCGGGKREERKVKEEEKKSGGKGGNKAPAIDPCSGQLAMRYTISFEVALFYVSKPNETLSCPSCLDEIPMAEPAYWKPMNCSRSEHPAT</sequence>
<proteinExistence type="predicted"/>
<dbReference type="Proteomes" id="UP000266841">
    <property type="component" value="Unassembled WGS sequence"/>
</dbReference>
<name>K0S2X6_THAOC</name>
<organism evidence="2 3">
    <name type="scientific">Thalassiosira oceanica</name>
    <name type="common">Marine diatom</name>
    <dbReference type="NCBI Taxonomy" id="159749"/>
    <lineage>
        <taxon>Eukaryota</taxon>
        <taxon>Sar</taxon>
        <taxon>Stramenopiles</taxon>
        <taxon>Ochrophyta</taxon>
        <taxon>Bacillariophyta</taxon>
        <taxon>Coscinodiscophyceae</taxon>
        <taxon>Thalassiosirophycidae</taxon>
        <taxon>Thalassiosirales</taxon>
        <taxon>Thalassiosiraceae</taxon>
        <taxon>Thalassiosira</taxon>
    </lineage>
</organism>
<protein>
    <submittedName>
        <fullName evidence="2">Uncharacterized protein</fullName>
    </submittedName>
</protein>
<dbReference type="EMBL" id="AGNL01038276">
    <property type="protein sequence ID" value="EJK53202.1"/>
    <property type="molecule type" value="Genomic_DNA"/>
</dbReference>
<accession>K0S2X6</accession>
<comment type="caution">
    <text evidence="2">The sequence shown here is derived from an EMBL/GenBank/DDBJ whole genome shotgun (WGS) entry which is preliminary data.</text>
</comment>
<evidence type="ECO:0000313" key="3">
    <source>
        <dbReference type="Proteomes" id="UP000266841"/>
    </source>
</evidence>
<reference evidence="2 3" key="1">
    <citation type="journal article" date="2012" name="Genome Biol.">
        <title>Genome and low-iron response of an oceanic diatom adapted to chronic iron limitation.</title>
        <authorList>
            <person name="Lommer M."/>
            <person name="Specht M."/>
            <person name="Roy A.S."/>
            <person name="Kraemer L."/>
            <person name="Andreson R."/>
            <person name="Gutowska M.A."/>
            <person name="Wolf J."/>
            <person name="Bergner S.V."/>
            <person name="Schilhabel M.B."/>
            <person name="Klostermeier U.C."/>
            <person name="Beiko R.G."/>
            <person name="Rosenstiel P."/>
            <person name="Hippler M."/>
            <person name="Laroche J."/>
        </authorList>
    </citation>
    <scope>NUCLEOTIDE SEQUENCE [LARGE SCALE GENOMIC DNA]</scope>
    <source>
        <strain evidence="2 3">CCMP1005</strain>
    </source>
</reference>
<feature type="compositionally biased region" description="Basic and acidic residues" evidence="1">
    <location>
        <begin position="24"/>
        <end position="38"/>
    </location>
</feature>
<feature type="region of interest" description="Disordered" evidence="1">
    <location>
        <begin position="1"/>
        <end position="48"/>
    </location>
</feature>
<keyword evidence="3" id="KW-1185">Reference proteome</keyword>
<evidence type="ECO:0000313" key="2">
    <source>
        <dbReference type="EMBL" id="EJK53202.1"/>
    </source>
</evidence>
<feature type="compositionally biased region" description="Polar residues" evidence="1">
    <location>
        <begin position="1"/>
        <end position="10"/>
    </location>
</feature>
<evidence type="ECO:0000256" key="1">
    <source>
        <dbReference type="SAM" id="MobiDB-lite"/>
    </source>
</evidence>
<gene>
    <name evidence="2" type="ORF">THAOC_27417</name>
</gene>
<feature type="compositionally biased region" description="Gly residues" evidence="1">
    <location>
        <begin position="13"/>
        <end position="22"/>
    </location>
</feature>
<dbReference type="AlphaFoldDB" id="K0S2X6"/>